<evidence type="ECO:0000313" key="2">
    <source>
        <dbReference type="Proteomes" id="UP000492821"/>
    </source>
</evidence>
<dbReference type="Proteomes" id="UP000492821">
    <property type="component" value="Unassembled WGS sequence"/>
</dbReference>
<keyword evidence="2" id="KW-1185">Reference proteome</keyword>
<feature type="chain" id="PRO_5028841798" evidence="1">
    <location>
        <begin position="21"/>
        <end position="120"/>
    </location>
</feature>
<organism evidence="2 3">
    <name type="scientific">Panagrellus redivivus</name>
    <name type="common">Microworm</name>
    <dbReference type="NCBI Taxonomy" id="6233"/>
    <lineage>
        <taxon>Eukaryota</taxon>
        <taxon>Metazoa</taxon>
        <taxon>Ecdysozoa</taxon>
        <taxon>Nematoda</taxon>
        <taxon>Chromadorea</taxon>
        <taxon>Rhabditida</taxon>
        <taxon>Tylenchina</taxon>
        <taxon>Panagrolaimomorpha</taxon>
        <taxon>Panagrolaimoidea</taxon>
        <taxon>Panagrolaimidae</taxon>
        <taxon>Panagrellus</taxon>
    </lineage>
</organism>
<sequence length="120" mass="13821">MFRVFVLFFTLFIATVAVEALPQRTTVNRGVSVRRSSRLNYSDDFEATGDSLVYQPKYYRTTNIQNRNYYPQGGQNVYFSQPYYQQPAYYNNGYGYPSYGQSPGNFGFNFCLACFGFGFG</sequence>
<dbReference type="AlphaFoldDB" id="A0A7E4WC48"/>
<accession>A0A7E4WC48</accession>
<dbReference type="WBParaSite" id="Pan_g999.t1">
    <property type="protein sequence ID" value="Pan_g999.t1"/>
    <property type="gene ID" value="Pan_g999"/>
</dbReference>
<keyword evidence="1" id="KW-0732">Signal</keyword>
<evidence type="ECO:0000313" key="3">
    <source>
        <dbReference type="WBParaSite" id="Pan_g999.t1"/>
    </source>
</evidence>
<protein>
    <submittedName>
        <fullName evidence="3">Uncharacterized protein</fullName>
    </submittedName>
</protein>
<evidence type="ECO:0000256" key="1">
    <source>
        <dbReference type="SAM" id="SignalP"/>
    </source>
</evidence>
<reference evidence="3" key="2">
    <citation type="submission" date="2020-10" db="UniProtKB">
        <authorList>
            <consortium name="WormBaseParasite"/>
        </authorList>
    </citation>
    <scope>IDENTIFICATION</scope>
</reference>
<feature type="signal peptide" evidence="1">
    <location>
        <begin position="1"/>
        <end position="20"/>
    </location>
</feature>
<proteinExistence type="predicted"/>
<name>A0A7E4WC48_PANRE</name>
<reference evidence="2" key="1">
    <citation type="journal article" date="2013" name="Genetics">
        <title>The draft genome and transcriptome of Panagrellus redivivus are shaped by the harsh demands of a free-living lifestyle.</title>
        <authorList>
            <person name="Srinivasan J."/>
            <person name="Dillman A.R."/>
            <person name="Macchietto M.G."/>
            <person name="Heikkinen L."/>
            <person name="Lakso M."/>
            <person name="Fracchia K.M."/>
            <person name="Antoshechkin I."/>
            <person name="Mortazavi A."/>
            <person name="Wong G."/>
            <person name="Sternberg P.W."/>
        </authorList>
    </citation>
    <scope>NUCLEOTIDE SEQUENCE [LARGE SCALE GENOMIC DNA]</scope>
    <source>
        <strain evidence="2">MT8872</strain>
    </source>
</reference>